<dbReference type="AlphaFoldDB" id="A0A4P8YJV2"/>
<dbReference type="InterPro" id="IPR039697">
    <property type="entry name" value="Alcohol_dehydrogenase_Fe"/>
</dbReference>
<feature type="domain" description="Fe-containing alcohol dehydrogenase-like C-terminal" evidence="5">
    <location>
        <begin position="184"/>
        <end position="377"/>
    </location>
</feature>
<dbReference type="RefSeq" id="WP_138095791.1">
    <property type="nucleotide sequence ID" value="NZ_CP040428.1"/>
</dbReference>
<dbReference type="Gene3D" id="3.40.50.1970">
    <property type="match status" value="1"/>
</dbReference>
<dbReference type="PANTHER" id="PTHR11496">
    <property type="entry name" value="ALCOHOL DEHYDROGENASE"/>
    <property type="match status" value="1"/>
</dbReference>
<evidence type="ECO:0000313" key="6">
    <source>
        <dbReference type="EMBL" id="QCT19914.1"/>
    </source>
</evidence>
<dbReference type="KEGG" id="izh:FEM41_09760"/>
<accession>A0A4P8YJV2</accession>
<dbReference type="Pfam" id="PF00465">
    <property type="entry name" value="Fe-ADH"/>
    <property type="match status" value="1"/>
</dbReference>
<evidence type="ECO:0000256" key="1">
    <source>
        <dbReference type="ARBA" id="ARBA00001962"/>
    </source>
</evidence>
<evidence type="ECO:0000256" key="2">
    <source>
        <dbReference type="ARBA" id="ARBA00007358"/>
    </source>
</evidence>
<keyword evidence="3" id="KW-0560">Oxidoreductase</keyword>
<evidence type="ECO:0000256" key="3">
    <source>
        <dbReference type="ARBA" id="ARBA00023002"/>
    </source>
</evidence>
<dbReference type="InterPro" id="IPR056798">
    <property type="entry name" value="ADH_Fe_C"/>
</dbReference>
<dbReference type="Gene3D" id="1.20.1090.10">
    <property type="entry name" value="Dehydroquinate synthase-like - alpha domain"/>
    <property type="match status" value="1"/>
</dbReference>
<dbReference type="EMBL" id="CP040428">
    <property type="protein sequence ID" value="QCT19914.1"/>
    <property type="molecule type" value="Genomic_DNA"/>
</dbReference>
<comment type="similarity">
    <text evidence="2">Belongs to the iron-containing alcohol dehydrogenase family.</text>
</comment>
<evidence type="ECO:0000313" key="7">
    <source>
        <dbReference type="Proteomes" id="UP000302163"/>
    </source>
</evidence>
<evidence type="ECO:0000259" key="5">
    <source>
        <dbReference type="Pfam" id="PF25137"/>
    </source>
</evidence>
<comment type="cofactor">
    <cofactor evidence="1">
        <name>Fe cation</name>
        <dbReference type="ChEBI" id="CHEBI:24875"/>
    </cofactor>
</comment>
<dbReference type="OrthoDB" id="9815791at2"/>
<gene>
    <name evidence="6" type="ORF">FEM41_09760</name>
</gene>
<name>A0A4P8YJV2_9ENTR</name>
<evidence type="ECO:0000259" key="4">
    <source>
        <dbReference type="Pfam" id="PF00465"/>
    </source>
</evidence>
<dbReference type="GO" id="GO:0004022">
    <property type="term" value="F:alcohol dehydrogenase (NAD+) activity"/>
    <property type="evidence" value="ECO:0007669"/>
    <property type="project" value="TreeGrafter"/>
</dbReference>
<organism evidence="6 7">
    <name type="scientific">Jejubacter calystegiae</name>
    <dbReference type="NCBI Taxonomy" id="2579935"/>
    <lineage>
        <taxon>Bacteria</taxon>
        <taxon>Pseudomonadati</taxon>
        <taxon>Pseudomonadota</taxon>
        <taxon>Gammaproteobacteria</taxon>
        <taxon>Enterobacterales</taxon>
        <taxon>Enterobacteriaceae</taxon>
        <taxon>Jejubacter</taxon>
    </lineage>
</organism>
<dbReference type="SUPFAM" id="SSF56796">
    <property type="entry name" value="Dehydroquinate synthase-like"/>
    <property type="match status" value="1"/>
</dbReference>
<dbReference type="Proteomes" id="UP000302163">
    <property type="component" value="Chromosome"/>
</dbReference>
<dbReference type="Pfam" id="PF25137">
    <property type="entry name" value="ADH_Fe_C"/>
    <property type="match status" value="1"/>
</dbReference>
<reference evidence="6 7" key="1">
    <citation type="submission" date="2019-05" db="EMBL/GenBank/DDBJ databases">
        <title>Complete genome sequence of Izhakiella calystegiae KSNA2, an endophyte isolated from beach morning glory (Calystegia soldanella).</title>
        <authorList>
            <person name="Jiang L."/>
            <person name="Jeong J.C."/>
            <person name="Kim C.Y."/>
            <person name="Kim D.H."/>
            <person name="Kim S.W."/>
            <person name="Lee j."/>
        </authorList>
    </citation>
    <scope>NUCLEOTIDE SEQUENCE [LARGE SCALE GENOMIC DNA]</scope>
    <source>
        <strain evidence="6 7">KSNA2</strain>
    </source>
</reference>
<feature type="domain" description="Alcohol dehydrogenase iron-type/glycerol dehydrogenase GldA" evidence="4">
    <location>
        <begin position="7"/>
        <end position="169"/>
    </location>
</feature>
<sequence>MATINSTVIAGPASVFALEPLVAGRRQILLVTDANMIKLPLVAQIRELLAADGRDITVVDTVPAEPSHRDVNGIINGLGDADVDMVVGIGGGSVLDVAKLFSVLCHPTTPRLEAMLAGEKPQQRVASLLIPTTAGTGSEATPNAILAIPEQNTKVGIISPVLLPDYVALLPELTASMPSHIASSTGIDALCHLIECFTATVANPVSDNAALIGLKKLLTHIETSVNEPENRLARLEMLWASWYGGVAINHAGTHLVHALSYPLGGKYHLPHGVANAILLAPCMKVIRPWAVDKFAQVWDLLPDADHTLSVADKSIALVDYFSGLVKRLDLPDNLATLGVPVTDIPELAEAALNVKRLMNNAPCQVNHHDVQAIYQTLFPTREYTGSENE</sequence>
<keyword evidence="7" id="KW-1185">Reference proteome</keyword>
<dbReference type="PANTHER" id="PTHR11496:SF102">
    <property type="entry name" value="ALCOHOL DEHYDROGENASE 4"/>
    <property type="match status" value="1"/>
</dbReference>
<proteinExistence type="inferred from homology"/>
<dbReference type="InterPro" id="IPR001670">
    <property type="entry name" value="ADH_Fe/GldA"/>
</dbReference>
<dbReference type="CDD" id="cd08551">
    <property type="entry name" value="Fe-ADH"/>
    <property type="match status" value="1"/>
</dbReference>
<dbReference type="FunFam" id="3.40.50.1970:FF:000003">
    <property type="entry name" value="Alcohol dehydrogenase, iron-containing"/>
    <property type="match status" value="1"/>
</dbReference>
<dbReference type="GO" id="GO:0046872">
    <property type="term" value="F:metal ion binding"/>
    <property type="evidence" value="ECO:0007669"/>
    <property type="project" value="InterPro"/>
</dbReference>
<protein>
    <submittedName>
        <fullName evidence="6">Iron-containing alcohol dehydrogenase</fullName>
    </submittedName>
</protein>